<keyword evidence="1" id="KW-0418">Kinase</keyword>
<reference evidence="1" key="1">
    <citation type="submission" date="2019-08" db="EMBL/GenBank/DDBJ databases">
        <title>Genome sequence of Clostridiales bacterium MT110.</title>
        <authorList>
            <person name="Cao J."/>
        </authorList>
    </citation>
    <scope>NUCLEOTIDE SEQUENCE</scope>
    <source>
        <strain evidence="1">MT110</strain>
    </source>
</reference>
<sequence>MGMARTIKLYMMFLFLLILFLLLGYITKLLSPIWMGIFIVNLTILTLWLYLTIAKPLSSFEDSLDRSIETELGSEALLDNLSDDVLFKNKIKDLVEKCANEMIRENSAEMLDKQAELAALQSQINPHFLYNTLETIRGYALIDDNNDIAKIVEALAAFFRYSINRRADLVTLRDELVNIQNYMMILKFRFNNRFTLEIIIDDDDSKAYDYFIPKLILQPIVENAIFHGLEDCVEGGRVTIEVIETEKNLLITVSDNGKGMDGKALNDLNERIRSAERNLEDYKGGAHRNTGIALSNIQKRIQLLFGPDYGLSVYSTANQGTDVELTIPAGYERRMQKGIVTDHEKGNAAHQ</sequence>
<name>A0ACD1A7Z3_9FIRM</name>
<keyword evidence="1" id="KW-0808">Transferase</keyword>
<dbReference type="EMBL" id="CP042469">
    <property type="protein sequence ID" value="QOX62485.1"/>
    <property type="molecule type" value="Genomic_DNA"/>
</dbReference>
<proteinExistence type="predicted"/>
<organism evidence="1 2">
    <name type="scientific">Anoxybacterium hadale</name>
    <dbReference type="NCBI Taxonomy" id="3408580"/>
    <lineage>
        <taxon>Bacteria</taxon>
        <taxon>Bacillati</taxon>
        <taxon>Bacillota</taxon>
        <taxon>Clostridia</taxon>
        <taxon>Peptostreptococcales</taxon>
        <taxon>Anaerovoracaceae</taxon>
        <taxon>Anoxybacterium</taxon>
    </lineage>
</organism>
<protein>
    <submittedName>
        <fullName evidence="1">Sensor histidine kinase</fullName>
    </submittedName>
</protein>
<accession>A0ACD1A7Z3</accession>
<evidence type="ECO:0000313" key="2">
    <source>
        <dbReference type="Proteomes" id="UP000594014"/>
    </source>
</evidence>
<evidence type="ECO:0000313" key="1">
    <source>
        <dbReference type="EMBL" id="QOX62485.1"/>
    </source>
</evidence>
<dbReference type="Proteomes" id="UP000594014">
    <property type="component" value="Chromosome"/>
</dbReference>
<keyword evidence="2" id="KW-1185">Reference proteome</keyword>
<gene>
    <name evidence="1" type="ORF">FRZ06_03555</name>
</gene>